<dbReference type="Pfam" id="PF01464">
    <property type="entry name" value="SLT"/>
    <property type="match status" value="1"/>
</dbReference>
<keyword evidence="3" id="KW-1185">Reference proteome</keyword>
<dbReference type="CAZy" id="GH23">
    <property type="family name" value="Glycoside Hydrolase Family 23"/>
</dbReference>
<dbReference type="SUPFAM" id="SSF54106">
    <property type="entry name" value="LysM domain"/>
    <property type="match status" value="1"/>
</dbReference>
<dbReference type="SUPFAM" id="SSF53955">
    <property type="entry name" value="Lysozyme-like"/>
    <property type="match status" value="1"/>
</dbReference>
<sequence>MKEHAEPAPAPAAVAPPAPTAPVPAVVPAAAAPYVVPYFAPPSYAEFCGEPVPLDNQEVRERFDREFTIVVYAHSQVYLWLKRMERYFPWVEHQLAMHKLPDDLKYLAVAESDLNTTAVSSAGAVGPWQFISSTGLRYGLNQSTGLDQRCDFELATSGAFRYLSDLHRLFDNWTLAAAGYNCGEKRVQDEMARQKVGSYYQLKLPLETERYVFRILAIKEVLSRPEKYGYVLPKGGGYPPFRVDHVSVNTTCPVPVQALAESAGTTYRQIKRLNPAFTSDTIPSGTHRIKVPEGKGPDVEARIQALRANRLPAVAPSPPASVSHKDVSRRIVSHKVARGETLSGIAERYEVSSADLRRWNGIKGDRVKVGQVLKINR</sequence>
<organism evidence="2 3">
    <name type="scientific">Syntrophobacter fumaroxidans (strain DSM 10017 / MPOB)</name>
    <dbReference type="NCBI Taxonomy" id="335543"/>
    <lineage>
        <taxon>Bacteria</taxon>
        <taxon>Pseudomonadati</taxon>
        <taxon>Thermodesulfobacteriota</taxon>
        <taxon>Syntrophobacteria</taxon>
        <taxon>Syntrophobacterales</taxon>
        <taxon>Syntrophobacteraceae</taxon>
        <taxon>Syntrophobacter</taxon>
    </lineage>
</organism>
<dbReference type="Proteomes" id="UP000001784">
    <property type="component" value="Chromosome"/>
</dbReference>
<dbReference type="PANTHER" id="PTHR33734">
    <property type="entry name" value="LYSM DOMAIN-CONTAINING GPI-ANCHORED PROTEIN 2"/>
    <property type="match status" value="1"/>
</dbReference>
<feature type="domain" description="LysM" evidence="1">
    <location>
        <begin position="332"/>
        <end position="375"/>
    </location>
</feature>
<dbReference type="AlphaFoldDB" id="A0LG96"/>
<dbReference type="Pfam" id="PF01476">
    <property type="entry name" value="LysM"/>
    <property type="match status" value="1"/>
</dbReference>
<dbReference type="InterPro" id="IPR036779">
    <property type="entry name" value="LysM_dom_sf"/>
</dbReference>
<dbReference type="SMART" id="SM00257">
    <property type="entry name" value="LysM"/>
    <property type="match status" value="1"/>
</dbReference>
<dbReference type="InterPro" id="IPR008258">
    <property type="entry name" value="Transglycosylase_SLT_dom_1"/>
</dbReference>
<gene>
    <name evidence="2" type="ordered locus">Sfum_0750</name>
</gene>
<dbReference type="InParanoid" id="A0LG96"/>
<dbReference type="EMBL" id="CP000478">
    <property type="protein sequence ID" value="ABK16448.1"/>
    <property type="molecule type" value="Genomic_DNA"/>
</dbReference>
<dbReference type="InterPro" id="IPR018392">
    <property type="entry name" value="LysM"/>
</dbReference>
<evidence type="ECO:0000313" key="2">
    <source>
        <dbReference type="EMBL" id="ABK16448.1"/>
    </source>
</evidence>
<dbReference type="KEGG" id="sfu:Sfum_0750"/>
<dbReference type="GO" id="GO:0008932">
    <property type="term" value="F:lytic endotransglycosylase activity"/>
    <property type="evidence" value="ECO:0007669"/>
    <property type="project" value="TreeGrafter"/>
</dbReference>
<dbReference type="FunCoup" id="A0LG96">
    <property type="interactions" value="129"/>
</dbReference>
<protein>
    <submittedName>
        <fullName evidence="2">Peptidoglycan-binding LysM</fullName>
    </submittedName>
</protein>
<accession>A0LG96</accession>
<reference evidence="2 3" key="1">
    <citation type="submission" date="2006-10" db="EMBL/GenBank/DDBJ databases">
        <title>Complete sequence of Syntrophobacter fumaroxidans MPOB.</title>
        <authorList>
            <consortium name="US DOE Joint Genome Institute"/>
            <person name="Copeland A."/>
            <person name="Lucas S."/>
            <person name="Lapidus A."/>
            <person name="Barry K."/>
            <person name="Detter J.C."/>
            <person name="Glavina del Rio T."/>
            <person name="Hammon N."/>
            <person name="Israni S."/>
            <person name="Pitluck S."/>
            <person name="Goltsman E.G."/>
            <person name="Martinez M."/>
            <person name="Schmutz J."/>
            <person name="Larimer F."/>
            <person name="Land M."/>
            <person name="Hauser L."/>
            <person name="Kyrpides N."/>
            <person name="Kim E."/>
            <person name="Boone D.R."/>
            <person name="Brockman F."/>
            <person name="Culley D."/>
            <person name="Ferry J."/>
            <person name="Gunsalus R."/>
            <person name="McInerney M.J."/>
            <person name="Morrison M."/>
            <person name="Plugge C."/>
            <person name="Rohlin L."/>
            <person name="Scholten J."/>
            <person name="Sieber J."/>
            <person name="Stams A.J.M."/>
            <person name="Worm P."/>
            <person name="Henstra A.M."/>
            <person name="Richardson P."/>
        </authorList>
    </citation>
    <scope>NUCLEOTIDE SEQUENCE [LARGE SCALE GENOMIC DNA]</scope>
    <source>
        <strain evidence="3">DSM 10017 / MPOB</strain>
    </source>
</reference>
<dbReference type="HOGENOM" id="CLU_009520_1_1_7"/>
<dbReference type="eggNOG" id="COG0741">
    <property type="taxonomic scope" value="Bacteria"/>
</dbReference>
<dbReference type="InterPro" id="IPR023346">
    <property type="entry name" value="Lysozyme-like_dom_sf"/>
</dbReference>
<dbReference type="Gene3D" id="1.10.530.10">
    <property type="match status" value="1"/>
</dbReference>
<dbReference type="PANTHER" id="PTHR33734:SF22">
    <property type="entry name" value="MEMBRANE-BOUND LYTIC MUREIN TRANSGLYCOSYLASE D"/>
    <property type="match status" value="1"/>
</dbReference>
<proteinExistence type="predicted"/>
<dbReference type="CDD" id="cd00118">
    <property type="entry name" value="LysM"/>
    <property type="match status" value="1"/>
</dbReference>
<dbReference type="PROSITE" id="PS51782">
    <property type="entry name" value="LYSM"/>
    <property type="match status" value="1"/>
</dbReference>
<evidence type="ECO:0000259" key="1">
    <source>
        <dbReference type="PROSITE" id="PS51782"/>
    </source>
</evidence>
<dbReference type="Gene3D" id="3.10.350.10">
    <property type="entry name" value="LysM domain"/>
    <property type="match status" value="1"/>
</dbReference>
<dbReference type="eggNOG" id="COG1388">
    <property type="taxonomic scope" value="Bacteria"/>
</dbReference>
<dbReference type="CDD" id="cd16894">
    <property type="entry name" value="MltD-like"/>
    <property type="match status" value="1"/>
</dbReference>
<evidence type="ECO:0000313" key="3">
    <source>
        <dbReference type="Proteomes" id="UP000001784"/>
    </source>
</evidence>
<dbReference type="STRING" id="335543.Sfum_0750"/>
<name>A0LG96_SYNFM</name>